<dbReference type="InterPro" id="IPR033248">
    <property type="entry name" value="Transketolase_C"/>
</dbReference>
<evidence type="ECO:0000256" key="3">
    <source>
        <dbReference type="ARBA" id="ARBA00001964"/>
    </source>
</evidence>
<reference evidence="11" key="1">
    <citation type="journal article" date="2020" name="mSystems">
        <title>Genome- and Community-Level Interaction Insights into Carbon Utilization and Element Cycling Functions of Hydrothermarchaeota in Hydrothermal Sediment.</title>
        <authorList>
            <person name="Zhou Z."/>
            <person name="Liu Y."/>
            <person name="Xu W."/>
            <person name="Pan J."/>
            <person name="Luo Z.H."/>
            <person name="Li M."/>
        </authorList>
    </citation>
    <scope>NUCLEOTIDE SEQUENCE [LARGE SCALE GENOMIC DNA]</scope>
    <source>
        <strain evidence="11">SpSt-774</strain>
    </source>
</reference>
<dbReference type="SUPFAM" id="SSF52922">
    <property type="entry name" value="TK C-terminal domain-like"/>
    <property type="match status" value="1"/>
</dbReference>
<dbReference type="InterPro" id="IPR009014">
    <property type="entry name" value="Transketo_C/PFOR_II"/>
</dbReference>
<dbReference type="NCBIfam" id="NF004556">
    <property type="entry name" value="PRK05899.2-2"/>
    <property type="match status" value="1"/>
</dbReference>
<dbReference type="GO" id="GO:0019682">
    <property type="term" value="P:glyceraldehyde-3-phosphate metabolic process"/>
    <property type="evidence" value="ECO:0007669"/>
    <property type="project" value="UniProtKB-ARBA"/>
</dbReference>
<dbReference type="GO" id="GO:0046872">
    <property type="term" value="F:metal ion binding"/>
    <property type="evidence" value="ECO:0007669"/>
    <property type="project" value="UniProtKB-KW"/>
</dbReference>
<dbReference type="Pfam" id="PF00456">
    <property type="entry name" value="Transketolase_N"/>
    <property type="match status" value="1"/>
</dbReference>
<dbReference type="EMBL" id="DTGZ01000174">
    <property type="protein sequence ID" value="HGV98447.1"/>
    <property type="molecule type" value="Genomic_DNA"/>
</dbReference>
<comment type="subunit">
    <text evidence="5">Homodimer.</text>
</comment>
<sequence length="636" mass="71300">MKKKNGFYKKLNEEKIEFLQNLARLCRGDILKMTTLAGSGHPGGSMSSTEIYLAVFSFANITPQNYNDPERDRIVVSHGHTSPGLYAVLARLGFFNVKDVLLGFRDLRSPFEGHIERKIPGVEWSTGNLGQGLSAGCGFALAARLKNLDYHTFVIMSDAEQAKGQVGEARRFARKYNLINLTVLIDYNHFQISGRTEEVMPVNIKENYIADGWSVIEVDGHNIKEIFEAINKSILNRENPCAIICNTTIGKGISFMENQAKYHGQALSEGELAWALMELGIENDIEKLKAEKKNFKFKRFRKKEIPLPYLNTGKPKIYTETIDPRVVFGNVLEEIARNNPPDKIAVFDCDLTESVKTYKFAKIRPENFFEAGVSEHSTATIAGALSINGIVTIWGDFGVFGIDEVYNQLRLNDINHTNLKIFATHLGYNVGADGKTHHCIDYLGVLRNLFGFKILLPADPNQTDHIVRYVLNQSGNWVIGVGRTKLPIIKTSEGKIFFDERYTFKYGKADILRDGSDCAIFTMGVMAHRAICAWERLKEEKISACVYNISSPLSIDRQAILNGAKTGLVLTYEDHIVHSGLGSIIAQVIAEENIKTKFVKIGITEYGGSDEPTALYKKYHLQPENLVKMVKRLLGR</sequence>
<dbReference type="GO" id="GO:0004802">
    <property type="term" value="F:transketolase activity"/>
    <property type="evidence" value="ECO:0007669"/>
    <property type="project" value="UniProtKB-EC"/>
</dbReference>
<gene>
    <name evidence="11" type="ORF">ENV60_09170</name>
</gene>
<evidence type="ECO:0000256" key="9">
    <source>
        <dbReference type="ARBA" id="ARBA00023052"/>
    </source>
</evidence>
<evidence type="ECO:0000313" key="11">
    <source>
        <dbReference type="EMBL" id="HGV98447.1"/>
    </source>
</evidence>
<dbReference type="InterPro" id="IPR005474">
    <property type="entry name" value="Transketolase_N"/>
</dbReference>
<proteinExistence type="inferred from homology"/>
<protein>
    <submittedName>
        <fullName evidence="11">Transketolase</fullName>
        <ecNumber evidence="11">2.2.1.1</ecNumber>
    </submittedName>
</protein>
<dbReference type="AlphaFoldDB" id="A0A7C4TCM2"/>
<comment type="cofactor">
    <cofactor evidence="1">
        <name>Mn(2+)</name>
        <dbReference type="ChEBI" id="CHEBI:29035"/>
    </cofactor>
</comment>
<dbReference type="Gene3D" id="3.40.50.920">
    <property type="match status" value="1"/>
</dbReference>
<feature type="domain" description="Transketolase-like pyrimidine-binding" evidence="10">
    <location>
        <begin position="322"/>
        <end position="488"/>
    </location>
</feature>
<evidence type="ECO:0000259" key="10">
    <source>
        <dbReference type="SMART" id="SM00861"/>
    </source>
</evidence>
<dbReference type="PANTHER" id="PTHR43825">
    <property type="entry name" value="PYRUVATE DEHYDROGENASE E1 COMPONENT"/>
    <property type="match status" value="1"/>
</dbReference>
<evidence type="ECO:0000256" key="5">
    <source>
        <dbReference type="ARBA" id="ARBA00011738"/>
    </source>
</evidence>
<dbReference type="SUPFAM" id="SSF52518">
    <property type="entry name" value="Thiamin diphosphate-binding fold (THDP-binding)"/>
    <property type="match status" value="2"/>
</dbReference>
<dbReference type="Pfam" id="PF02780">
    <property type="entry name" value="Transketolase_C"/>
    <property type="match status" value="1"/>
</dbReference>
<dbReference type="Pfam" id="PF02779">
    <property type="entry name" value="Transket_pyr"/>
    <property type="match status" value="1"/>
</dbReference>
<evidence type="ECO:0000256" key="6">
    <source>
        <dbReference type="ARBA" id="ARBA00022679"/>
    </source>
</evidence>
<evidence type="ECO:0000256" key="4">
    <source>
        <dbReference type="ARBA" id="ARBA00007131"/>
    </source>
</evidence>
<comment type="cofactor">
    <cofactor evidence="3">
        <name>thiamine diphosphate</name>
        <dbReference type="ChEBI" id="CHEBI:58937"/>
    </cofactor>
</comment>
<dbReference type="SMART" id="SM00861">
    <property type="entry name" value="Transket_pyr"/>
    <property type="match status" value="1"/>
</dbReference>
<accession>A0A7C4TCM2</accession>
<dbReference type="PANTHER" id="PTHR43825:SF1">
    <property type="entry name" value="TRANSKETOLASE-LIKE PYRIMIDINE-BINDING DOMAIN-CONTAINING PROTEIN"/>
    <property type="match status" value="1"/>
</dbReference>
<dbReference type="CDD" id="cd07033">
    <property type="entry name" value="TPP_PYR_DXS_TK_like"/>
    <property type="match status" value="1"/>
</dbReference>
<keyword evidence="8" id="KW-0460">Magnesium</keyword>
<evidence type="ECO:0000256" key="7">
    <source>
        <dbReference type="ARBA" id="ARBA00022723"/>
    </source>
</evidence>
<keyword evidence="9" id="KW-0786">Thiamine pyrophosphate</keyword>
<comment type="similarity">
    <text evidence="4">Belongs to the transketolase family.</text>
</comment>
<evidence type="ECO:0000256" key="1">
    <source>
        <dbReference type="ARBA" id="ARBA00001936"/>
    </source>
</evidence>
<evidence type="ECO:0000256" key="2">
    <source>
        <dbReference type="ARBA" id="ARBA00001946"/>
    </source>
</evidence>
<dbReference type="InterPro" id="IPR051157">
    <property type="entry name" value="PDH/Transketolase"/>
</dbReference>
<dbReference type="Gene3D" id="3.40.50.970">
    <property type="match status" value="2"/>
</dbReference>
<dbReference type="PROSITE" id="PS00801">
    <property type="entry name" value="TRANSKETOLASE_1"/>
    <property type="match status" value="1"/>
</dbReference>
<dbReference type="CDD" id="cd02012">
    <property type="entry name" value="TPP_TK"/>
    <property type="match status" value="1"/>
</dbReference>
<dbReference type="InterPro" id="IPR049557">
    <property type="entry name" value="Transketolase_CS"/>
</dbReference>
<dbReference type="GO" id="GO:0005737">
    <property type="term" value="C:cytoplasm"/>
    <property type="evidence" value="ECO:0007669"/>
    <property type="project" value="UniProtKB-ARBA"/>
</dbReference>
<keyword evidence="7" id="KW-0479">Metal-binding</keyword>
<keyword evidence="6 11" id="KW-0808">Transferase</keyword>
<dbReference type="InterPro" id="IPR005475">
    <property type="entry name" value="Transketolase-like_Pyr-bd"/>
</dbReference>
<comment type="caution">
    <text evidence="11">The sequence shown here is derived from an EMBL/GenBank/DDBJ whole genome shotgun (WGS) entry which is preliminary data.</text>
</comment>
<evidence type="ECO:0000256" key="8">
    <source>
        <dbReference type="ARBA" id="ARBA00022842"/>
    </source>
</evidence>
<comment type="cofactor">
    <cofactor evidence="2">
        <name>Mg(2+)</name>
        <dbReference type="ChEBI" id="CHEBI:18420"/>
    </cofactor>
</comment>
<organism evidence="11">
    <name type="scientific">candidate division WOR-3 bacterium</name>
    <dbReference type="NCBI Taxonomy" id="2052148"/>
    <lineage>
        <taxon>Bacteria</taxon>
        <taxon>Bacteria division WOR-3</taxon>
    </lineage>
</organism>
<dbReference type="InterPro" id="IPR029061">
    <property type="entry name" value="THDP-binding"/>
</dbReference>
<dbReference type="EC" id="2.2.1.1" evidence="11"/>
<name>A0A7C4TCM2_UNCW3</name>